<organism evidence="1">
    <name type="scientific">Enterococcus faecalis</name>
    <name type="common">Streptococcus faecalis</name>
    <dbReference type="NCBI Taxonomy" id="1351"/>
    <lineage>
        <taxon>Bacteria</taxon>
        <taxon>Bacillati</taxon>
        <taxon>Bacillota</taxon>
        <taxon>Bacilli</taxon>
        <taxon>Lactobacillales</taxon>
        <taxon>Enterococcaceae</taxon>
        <taxon>Enterococcus</taxon>
    </lineage>
</organism>
<protein>
    <submittedName>
        <fullName evidence="1">VE23</fullName>
    </submittedName>
</protein>
<accession>C4P4K0</accession>
<sequence length="79" mass="8554">MRKIKIVGSILLLGVGVVLITSSIVNANSNSSPIKATTLYGYDNINRSETLDSNDSLVEVSPFNEEIASRTIELTTVNR</sequence>
<name>C4P4K0_ENTFL</name>
<dbReference type="AlphaFoldDB" id="C4P4K0"/>
<dbReference type="EMBL" id="FJ872411">
    <property type="protein sequence ID" value="ACQ89883.1"/>
    <property type="molecule type" value="Genomic_DNA"/>
</dbReference>
<proteinExistence type="predicted"/>
<reference evidence="1" key="1">
    <citation type="journal article" date="2002" name="Antimicrob. Agents Chemother.">
        <title>Molecular characterization of the vanE gene cluster in vancomycin-resistant Enterococcus faecalis N00-410 isolated in Canada.</title>
        <authorList>
            <person name="Boyd D.A."/>
            <person name="Cabral T."/>
            <person name="Van Caeseele P."/>
            <person name="Wylie J."/>
            <person name="Mulvey M.R."/>
        </authorList>
    </citation>
    <scope>NUCLEOTIDE SEQUENCE</scope>
    <source>
        <strain evidence="1">N00-0410</strain>
    </source>
</reference>
<reference evidence="1" key="2">
    <citation type="submission" date="2009-03" db="EMBL/GenBank/DDBJ databases">
        <title>Acquired DNA containing D-alanine,D-serine operons in vancomycin resistant Enterococcus faecalis.</title>
        <authorList>
            <person name="Boyd D.A."/>
            <person name="Mulvey M.R."/>
        </authorList>
    </citation>
    <scope>NUCLEOTIDE SEQUENCE</scope>
    <source>
        <strain evidence="1">N00-0410</strain>
    </source>
</reference>
<dbReference type="RefSeq" id="WP_274843058.1">
    <property type="nucleotide sequence ID" value="NZ_JANEVZ010000001.1"/>
</dbReference>
<evidence type="ECO:0000313" key="1">
    <source>
        <dbReference type="EMBL" id="ACQ89883.1"/>
    </source>
</evidence>